<dbReference type="Pfam" id="PF14226">
    <property type="entry name" value="DIOX_N"/>
    <property type="match status" value="2"/>
</dbReference>
<keyword evidence="3" id="KW-0847">Vitamin C</keyword>
<evidence type="ECO:0000313" key="7">
    <source>
        <dbReference type="EMBL" id="KAE8038002.1"/>
    </source>
</evidence>
<dbReference type="GO" id="GO:0046872">
    <property type="term" value="F:metal ion binding"/>
    <property type="evidence" value="ECO:0007669"/>
    <property type="project" value="UniProtKB-KW"/>
</dbReference>
<proteinExistence type="inferred from homology"/>
<dbReference type="Gene3D" id="2.60.120.330">
    <property type="entry name" value="B-lactam Antibiotic, Isopenicillin N Synthase, Chain"/>
    <property type="match status" value="2"/>
</dbReference>
<keyword evidence="4" id="KW-0560">Oxidoreductase</keyword>
<evidence type="ECO:0000256" key="4">
    <source>
        <dbReference type="ARBA" id="ARBA00023002"/>
    </source>
</evidence>
<dbReference type="GO" id="GO:0031418">
    <property type="term" value="F:L-ascorbic acid binding"/>
    <property type="evidence" value="ECO:0007669"/>
    <property type="project" value="UniProtKB-KW"/>
</dbReference>
<gene>
    <name evidence="7" type="ORF">FH972_010550</name>
</gene>
<dbReference type="Proteomes" id="UP000327013">
    <property type="component" value="Chromosome 4"/>
</dbReference>
<dbReference type="InterPro" id="IPR005123">
    <property type="entry name" value="Oxoglu/Fe-dep_dioxygenase_dom"/>
</dbReference>
<evidence type="ECO:0000256" key="3">
    <source>
        <dbReference type="ARBA" id="ARBA00022896"/>
    </source>
</evidence>
<name>A0A660KNN8_9ROSI</name>
<dbReference type="Pfam" id="PF03171">
    <property type="entry name" value="2OG-FeII_Oxy"/>
    <property type="match status" value="2"/>
</dbReference>
<keyword evidence="2" id="KW-0479">Metal-binding</keyword>
<protein>
    <recommendedName>
        <fullName evidence="6">Fe2OG dioxygenase domain-containing protein</fullName>
    </recommendedName>
</protein>
<keyword evidence="8" id="KW-1185">Reference proteome</keyword>
<evidence type="ECO:0000259" key="6">
    <source>
        <dbReference type="PROSITE" id="PS51471"/>
    </source>
</evidence>
<keyword evidence="5" id="KW-0408">Iron</keyword>
<dbReference type="InterPro" id="IPR044861">
    <property type="entry name" value="IPNS-like_FE2OG_OXY"/>
</dbReference>
<dbReference type="PROSITE" id="PS51471">
    <property type="entry name" value="FE2OG_OXY"/>
    <property type="match status" value="2"/>
</dbReference>
<dbReference type="SUPFAM" id="SSF51197">
    <property type="entry name" value="Clavaminate synthase-like"/>
    <property type="match status" value="2"/>
</dbReference>
<dbReference type="PANTHER" id="PTHR47991">
    <property type="entry name" value="OXOGLUTARATE/IRON-DEPENDENT DIOXYGENASE"/>
    <property type="match status" value="1"/>
</dbReference>
<dbReference type="GO" id="GO:0016491">
    <property type="term" value="F:oxidoreductase activity"/>
    <property type="evidence" value="ECO:0007669"/>
    <property type="project" value="UniProtKB-KW"/>
</dbReference>
<sequence length="640" mass="73000">MESQTEAAVNFGKSIIVPSVQELAKKSIANIPSRYVREDQDPSIVSDELSLPTVPVIDLERLGVKDSMSSELEKLHSACKDWGFFQVTNHGVSTSLLEEFRTEIDNFFKLPYEEKKKLWQKPENQEGFGQLFVVSEEQKLDWSDMFYVTTLPLNQRRGELFDKLPPKLRNTLHAYSMEVKKLAMAILGHMAKALKMDAEEMVELFSDGVQSMRMNYYPPCPEPNKTIGFSPHSDADALTILYQLNETEGLQIRKDGRWVSVKPLPHAFVVNIGDIMESQTEAAVNFGKSIIVPSVQELAKKSIANIPSRYMREDQDPSIVSDELSLPTVPVIDLERLVVEDSMSSELEKLHSACKDWGFFQVTNHGVGTSLLEEFRTEIDNFFKLPYEEKKKLWQKPENQEGFGQLFVVSEDQKLDWSDMFYVTTLPLNQRRGELFDKLPPKLRNTLQAYSTEVKKLAMAILGHMAKALKMEAEEMVELFSDGVQSMRMNYYPPCPEPNKTIGFSPHSDADALTILYQLNETEGLQIRKDGRWVSVKPLPHAFVVNIGDIMEIVSNGIYRSIEHRATVNSTKERLSIATFYSSKLDSELGPAASLISPHNPPIFRRVPLEKYFKDFFDRKLKGKSYLDFMRIEKGEGNTY</sequence>
<dbReference type="AlphaFoldDB" id="A0A660KNN8"/>
<comment type="similarity">
    <text evidence="1">Belongs to the iron/ascorbate-dependent oxidoreductase family.</text>
</comment>
<dbReference type="FunFam" id="2.60.120.330:FF:000001">
    <property type="entry name" value="Protein SRG1"/>
    <property type="match status" value="2"/>
</dbReference>
<evidence type="ECO:0000256" key="5">
    <source>
        <dbReference type="ARBA" id="ARBA00023004"/>
    </source>
</evidence>
<evidence type="ECO:0000256" key="1">
    <source>
        <dbReference type="ARBA" id="ARBA00008056"/>
    </source>
</evidence>
<reference evidence="7 8" key="1">
    <citation type="submission" date="2019-06" db="EMBL/GenBank/DDBJ databases">
        <title>A chromosomal-level reference genome of Carpinus fangiana (Coryloideae, Betulaceae).</title>
        <authorList>
            <person name="Yang X."/>
            <person name="Wang Z."/>
            <person name="Zhang L."/>
            <person name="Hao G."/>
            <person name="Liu J."/>
            <person name="Yang Y."/>
        </authorList>
    </citation>
    <scope>NUCLEOTIDE SEQUENCE [LARGE SCALE GENOMIC DNA]</scope>
    <source>
        <strain evidence="7">Cfa_2016G</strain>
        <tissue evidence="7">Leaf</tissue>
    </source>
</reference>
<dbReference type="InterPro" id="IPR026992">
    <property type="entry name" value="DIOX_N"/>
</dbReference>
<evidence type="ECO:0000313" key="8">
    <source>
        <dbReference type="Proteomes" id="UP000327013"/>
    </source>
</evidence>
<dbReference type="OrthoDB" id="288590at2759"/>
<feature type="domain" description="Fe2OG dioxygenase" evidence="6">
    <location>
        <begin position="208"/>
        <end position="386"/>
    </location>
</feature>
<dbReference type="EMBL" id="CM017324">
    <property type="protein sequence ID" value="KAE8038002.1"/>
    <property type="molecule type" value="Genomic_DNA"/>
</dbReference>
<organism evidence="7 8">
    <name type="scientific">Carpinus fangiana</name>
    <dbReference type="NCBI Taxonomy" id="176857"/>
    <lineage>
        <taxon>Eukaryota</taxon>
        <taxon>Viridiplantae</taxon>
        <taxon>Streptophyta</taxon>
        <taxon>Embryophyta</taxon>
        <taxon>Tracheophyta</taxon>
        <taxon>Spermatophyta</taxon>
        <taxon>Magnoliopsida</taxon>
        <taxon>eudicotyledons</taxon>
        <taxon>Gunneridae</taxon>
        <taxon>Pentapetalae</taxon>
        <taxon>rosids</taxon>
        <taxon>fabids</taxon>
        <taxon>Fagales</taxon>
        <taxon>Betulaceae</taxon>
        <taxon>Carpinus</taxon>
    </lineage>
</organism>
<feature type="domain" description="Fe2OG dioxygenase" evidence="6">
    <location>
        <begin position="483"/>
        <end position="583"/>
    </location>
</feature>
<dbReference type="InterPro" id="IPR050295">
    <property type="entry name" value="Plant_2OG-oxidoreductases"/>
</dbReference>
<dbReference type="InterPro" id="IPR027443">
    <property type="entry name" value="IPNS-like_sf"/>
</dbReference>
<evidence type="ECO:0000256" key="2">
    <source>
        <dbReference type="ARBA" id="ARBA00022723"/>
    </source>
</evidence>
<accession>A0A660KNN8</accession>